<gene>
    <name evidence="1" type="ORF">LX64_03345</name>
</gene>
<comment type="caution">
    <text evidence="1">The sequence shown here is derived from an EMBL/GenBank/DDBJ whole genome shotgun (WGS) entry which is preliminary data.</text>
</comment>
<keyword evidence="2" id="KW-1185">Reference proteome</keyword>
<evidence type="ECO:0000313" key="1">
    <source>
        <dbReference type="EMBL" id="RAJ02334.1"/>
    </source>
</evidence>
<reference evidence="1 2" key="1">
    <citation type="submission" date="2018-06" db="EMBL/GenBank/DDBJ databases">
        <title>Genomic Encyclopedia of Archaeal and Bacterial Type Strains, Phase II (KMG-II): from individual species to whole genera.</title>
        <authorList>
            <person name="Goeker M."/>
        </authorList>
    </citation>
    <scope>NUCLEOTIDE SEQUENCE [LARGE SCALE GENOMIC DNA]</scope>
    <source>
        <strain evidence="1 2">DSM 23857</strain>
    </source>
</reference>
<protein>
    <submittedName>
        <fullName evidence="1">Uncharacterized protein</fullName>
    </submittedName>
</protein>
<name>A0A327QEY1_9BACT</name>
<evidence type="ECO:0000313" key="2">
    <source>
        <dbReference type="Proteomes" id="UP000249547"/>
    </source>
</evidence>
<sequence>MLLSNIDKAAFFQVYFYEDRTTFNCKEIDAYNQALKKWFKMGKSRIYNNEIIIKNRTYIPHPTCKTVNNIEGKNQIMESIRIDFLKQLSIRARLAYAARCLEVALAHQNVCNELLERVINDIWKFTDTNLDDWARIATKYFSDVIVDYHYPVSEYPSFSLDELEELRKVYSELPEFILSIIDNTIEIGMMNLYSDVTGDSPETLEPLIIVVETMVQCKVGLPSIKTFLKSPFQELDGWGKQHSKKFYLE</sequence>
<dbReference type="EMBL" id="QLLL01000006">
    <property type="protein sequence ID" value="RAJ02334.1"/>
    <property type="molecule type" value="Genomic_DNA"/>
</dbReference>
<dbReference type="Proteomes" id="UP000249547">
    <property type="component" value="Unassembled WGS sequence"/>
</dbReference>
<accession>A0A327QEY1</accession>
<organism evidence="1 2">
    <name type="scientific">Chitinophaga skermanii</name>
    <dbReference type="NCBI Taxonomy" id="331697"/>
    <lineage>
        <taxon>Bacteria</taxon>
        <taxon>Pseudomonadati</taxon>
        <taxon>Bacteroidota</taxon>
        <taxon>Chitinophagia</taxon>
        <taxon>Chitinophagales</taxon>
        <taxon>Chitinophagaceae</taxon>
        <taxon>Chitinophaga</taxon>
    </lineage>
</organism>
<dbReference type="AlphaFoldDB" id="A0A327QEY1"/>
<dbReference type="OrthoDB" id="1364342at2"/>
<proteinExistence type="predicted"/>